<comment type="caution">
    <text evidence="1">The sequence shown here is derived from an EMBL/GenBank/DDBJ whole genome shotgun (WGS) entry which is preliminary data.</text>
</comment>
<keyword evidence="2" id="KW-1185">Reference proteome</keyword>
<dbReference type="Proteomes" id="UP000186551">
    <property type="component" value="Unassembled WGS sequence"/>
</dbReference>
<proteinExistence type="predicted"/>
<evidence type="ECO:0000313" key="1">
    <source>
        <dbReference type="EMBL" id="OKL41742.1"/>
    </source>
</evidence>
<dbReference type="EMBL" id="LVWA01000003">
    <property type="protein sequence ID" value="OKL41742.1"/>
    <property type="molecule type" value="Genomic_DNA"/>
</dbReference>
<accession>A0A1Q5PHW1</accession>
<dbReference type="RefSeq" id="WP_073851153.1">
    <property type="nucleotide sequence ID" value="NZ_LVWA01000003.1"/>
</dbReference>
<dbReference type="STRING" id="1797110.A3841_12010"/>
<sequence>MALISKYHSDFYKIEVDEARKLLKAVWLRPVSAEEAVLGGTRLYEVLRDTGMELAIADARVITTLSSDTKDWLSSQFYKLLSDTKLKRLARVVPSALYAKVAVESVVTRAEALGVTRFEVKNFSSPGEALSWLMN</sequence>
<dbReference type="OrthoDB" id="852541at2"/>
<protein>
    <recommendedName>
        <fullName evidence="3">STAS/SEC14 domain-containing protein</fullName>
    </recommendedName>
</protein>
<reference evidence="1 2" key="1">
    <citation type="submission" date="2016-03" db="EMBL/GenBank/DDBJ databases">
        <title>Genome sequence of Pontibacter sp. nov., of the family cytophagaceae, isolated from marine sediment of the Yellow Sea, China.</title>
        <authorList>
            <person name="Zhang G."/>
            <person name="Zhang R."/>
        </authorList>
    </citation>
    <scope>NUCLEOTIDE SEQUENCE [LARGE SCALE GENOMIC DNA]</scope>
    <source>
        <strain evidence="1 2">S10-8</strain>
    </source>
</reference>
<evidence type="ECO:0008006" key="3">
    <source>
        <dbReference type="Google" id="ProtNLM"/>
    </source>
</evidence>
<name>A0A1Q5PHW1_9BACT</name>
<dbReference type="AlphaFoldDB" id="A0A1Q5PHW1"/>
<gene>
    <name evidence="1" type="ORF">A3841_12010</name>
</gene>
<organism evidence="1 2">
    <name type="scientific">Pontibacter flavimaris</name>
    <dbReference type="NCBI Taxonomy" id="1797110"/>
    <lineage>
        <taxon>Bacteria</taxon>
        <taxon>Pseudomonadati</taxon>
        <taxon>Bacteroidota</taxon>
        <taxon>Cytophagia</taxon>
        <taxon>Cytophagales</taxon>
        <taxon>Hymenobacteraceae</taxon>
        <taxon>Pontibacter</taxon>
    </lineage>
</organism>
<evidence type="ECO:0000313" key="2">
    <source>
        <dbReference type="Proteomes" id="UP000186551"/>
    </source>
</evidence>